<feature type="transmembrane region" description="Helical" evidence="6">
    <location>
        <begin position="122"/>
        <end position="139"/>
    </location>
</feature>
<feature type="transmembrane region" description="Helical" evidence="6">
    <location>
        <begin position="12"/>
        <end position="38"/>
    </location>
</feature>
<feature type="transmembrane region" description="Helical" evidence="6">
    <location>
        <begin position="431"/>
        <end position="449"/>
    </location>
</feature>
<evidence type="ECO:0000256" key="5">
    <source>
        <dbReference type="ARBA" id="ARBA00023136"/>
    </source>
</evidence>
<evidence type="ECO:0000313" key="8">
    <source>
        <dbReference type="Proteomes" id="UP000437065"/>
    </source>
</evidence>
<feature type="transmembrane region" description="Helical" evidence="6">
    <location>
        <begin position="186"/>
        <end position="204"/>
    </location>
</feature>
<feature type="transmembrane region" description="Helical" evidence="6">
    <location>
        <begin position="86"/>
        <end position="110"/>
    </location>
</feature>
<evidence type="ECO:0000256" key="6">
    <source>
        <dbReference type="SAM" id="Phobius"/>
    </source>
</evidence>
<feature type="transmembrane region" description="Helical" evidence="6">
    <location>
        <begin position="335"/>
        <end position="360"/>
    </location>
</feature>
<protein>
    <submittedName>
        <fullName evidence="7">Oligosaccharide flippase family protein</fullName>
    </submittedName>
</protein>
<keyword evidence="5 6" id="KW-0472">Membrane</keyword>
<feature type="transmembrane region" description="Helical" evidence="6">
    <location>
        <begin position="159"/>
        <end position="180"/>
    </location>
</feature>
<dbReference type="CDD" id="cd13128">
    <property type="entry name" value="MATE_Wzx_like"/>
    <property type="match status" value="1"/>
</dbReference>
<feature type="transmembrane region" description="Helical" evidence="6">
    <location>
        <begin position="455"/>
        <end position="473"/>
    </location>
</feature>
<evidence type="ECO:0000256" key="3">
    <source>
        <dbReference type="ARBA" id="ARBA00022692"/>
    </source>
</evidence>
<feature type="transmembrane region" description="Helical" evidence="6">
    <location>
        <begin position="224"/>
        <end position="241"/>
    </location>
</feature>
<keyword evidence="8" id="KW-1185">Reference proteome</keyword>
<dbReference type="InterPro" id="IPR050833">
    <property type="entry name" value="Poly_Biosynth_Transport"/>
</dbReference>
<dbReference type="AlphaFoldDB" id="A0A6B0ST58"/>
<evidence type="ECO:0000313" key="7">
    <source>
        <dbReference type="EMBL" id="MXR41865.1"/>
    </source>
</evidence>
<dbReference type="PANTHER" id="PTHR30250:SF27">
    <property type="entry name" value="POLYSACCHARIDE BIOSYNTHESIS PROTEIN"/>
    <property type="match status" value="1"/>
</dbReference>
<keyword evidence="3 6" id="KW-0812">Transmembrane</keyword>
<sequence>MSDEGLGSISRIVSGSAIIFAGSILHKLIAFGGSIFIARALGDTGYGIVVVALSMLFVFGELLNLGMGQGVSRNYPRAETDQERRGILLSALQLSIILSVFGGVGVFLAAEPLAVRVFNDPSLIPVLEVVAVVVPLYSLRKVSNGGLQAVKKPAAKALISSIFQPIVRIVFIVVLVTAGFEAVGVASAYVVATGTAAFLALYVVHRETDLFAIGTPAARSYRSLLAFSLPLVGSAVIMRLMNNVDTLLIGTLQASADVGQYNVAFVLGQTTLLFYQTLGFMYVPELSELHKEGAIDQASMIYQAVTKWVVLASVPFILTAVVFPETVISLLYSEIYLQATLPFLILIGGFLTHILVGPNINTLTSFGDTREIFIFDAGTVGLNIVLNLVLIPRFGIAGAATATSASYVVRNGVMTWFLHRTYGIMPFSRQMLLPLIPTVLVAGLLWFVVEDNSVLLVIVSAFALVATTTLGYLSSGIEKSDMMLAETIESQTGIDLHYIRQLHDRIR</sequence>
<reference evidence="7 8" key="1">
    <citation type="submission" date="2019-12" db="EMBL/GenBank/DDBJ databases">
        <title>Isolation and characterization of three novel carbon monoxide-oxidizing members of Halobacteria from salione crusts and soils.</title>
        <authorList>
            <person name="Myers M.R."/>
            <person name="King G.M."/>
        </authorList>
    </citation>
    <scope>NUCLEOTIDE SEQUENCE [LARGE SCALE GENOMIC DNA]</scope>
    <source>
        <strain evidence="7 8">WSA2</strain>
    </source>
</reference>
<keyword evidence="2" id="KW-1003">Cell membrane</keyword>
<comment type="caution">
    <text evidence="7">The sequence shown here is derived from an EMBL/GenBank/DDBJ whole genome shotgun (WGS) entry which is preliminary data.</text>
</comment>
<dbReference type="RefSeq" id="WP_159667057.1">
    <property type="nucleotide sequence ID" value="NZ_WUUS01000006.1"/>
</dbReference>
<feature type="transmembrane region" description="Helical" evidence="6">
    <location>
        <begin position="44"/>
        <end position="65"/>
    </location>
</feature>
<dbReference type="GO" id="GO:0005886">
    <property type="term" value="C:plasma membrane"/>
    <property type="evidence" value="ECO:0007669"/>
    <property type="project" value="UniProtKB-SubCell"/>
</dbReference>
<feature type="transmembrane region" description="Helical" evidence="6">
    <location>
        <begin position="304"/>
        <end position="323"/>
    </location>
</feature>
<feature type="transmembrane region" description="Helical" evidence="6">
    <location>
        <begin position="396"/>
        <end position="419"/>
    </location>
</feature>
<organism evidence="7 8">
    <name type="scientific">Halobaculum saliterrae</name>
    <dbReference type="NCBI Taxonomy" id="2073113"/>
    <lineage>
        <taxon>Archaea</taxon>
        <taxon>Methanobacteriati</taxon>
        <taxon>Methanobacteriota</taxon>
        <taxon>Stenosarchaea group</taxon>
        <taxon>Halobacteria</taxon>
        <taxon>Halobacteriales</taxon>
        <taxon>Haloferacaceae</taxon>
        <taxon>Halobaculum</taxon>
    </lineage>
</organism>
<dbReference type="EMBL" id="WUUS01000006">
    <property type="protein sequence ID" value="MXR41865.1"/>
    <property type="molecule type" value="Genomic_DNA"/>
</dbReference>
<feature type="transmembrane region" description="Helical" evidence="6">
    <location>
        <begin position="261"/>
        <end position="283"/>
    </location>
</feature>
<proteinExistence type="predicted"/>
<dbReference type="Proteomes" id="UP000437065">
    <property type="component" value="Unassembled WGS sequence"/>
</dbReference>
<accession>A0A6B0ST58</accession>
<dbReference type="Pfam" id="PF01943">
    <property type="entry name" value="Polysacc_synt"/>
    <property type="match status" value="1"/>
</dbReference>
<gene>
    <name evidence="7" type="ORF">GRX01_11020</name>
</gene>
<dbReference type="InterPro" id="IPR002797">
    <property type="entry name" value="Polysacc_synth"/>
</dbReference>
<evidence type="ECO:0000256" key="2">
    <source>
        <dbReference type="ARBA" id="ARBA00022475"/>
    </source>
</evidence>
<evidence type="ECO:0000256" key="4">
    <source>
        <dbReference type="ARBA" id="ARBA00022989"/>
    </source>
</evidence>
<dbReference type="OrthoDB" id="19148at2157"/>
<comment type="subcellular location">
    <subcellularLocation>
        <location evidence="1">Cell membrane</location>
        <topology evidence="1">Multi-pass membrane protein</topology>
    </subcellularLocation>
</comment>
<name>A0A6B0ST58_9EURY</name>
<evidence type="ECO:0000256" key="1">
    <source>
        <dbReference type="ARBA" id="ARBA00004651"/>
    </source>
</evidence>
<feature type="transmembrane region" description="Helical" evidence="6">
    <location>
        <begin position="372"/>
        <end position="390"/>
    </location>
</feature>
<dbReference type="PANTHER" id="PTHR30250">
    <property type="entry name" value="PST FAMILY PREDICTED COLANIC ACID TRANSPORTER"/>
    <property type="match status" value="1"/>
</dbReference>
<keyword evidence="4 6" id="KW-1133">Transmembrane helix</keyword>